<keyword evidence="1" id="KW-0472">Membrane</keyword>
<protein>
    <submittedName>
        <fullName evidence="2">Uncharacterized protein</fullName>
    </submittedName>
</protein>
<evidence type="ECO:0000313" key="3">
    <source>
        <dbReference type="Proteomes" id="UP000608450"/>
    </source>
</evidence>
<keyword evidence="1" id="KW-1133">Transmembrane helix</keyword>
<feature type="transmembrane region" description="Helical" evidence="1">
    <location>
        <begin position="49"/>
        <end position="70"/>
    </location>
</feature>
<proteinExistence type="predicted"/>
<comment type="caution">
    <text evidence="2">The sequence shown here is derived from an EMBL/GenBank/DDBJ whole genome shotgun (WGS) entry which is preliminary data.</text>
</comment>
<feature type="transmembrane region" description="Helical" evidence="1">
    <location>
        <begin position="91"/>
        <end position="110"/>
    </location>
</feature>
<dbReference type="RefSeq" id="WP_196912201.1">
    <property type="nucleotide sequence ID" value="NZ_DAMDDB010000240.1"/>
</dbReference>
<keyword evidence="3" id="KW-1185">Reference proteome</keyword>
<organism evidence="2 3">
    <name type="scientific">Pseudomonas nitroreducens</name>
    <dbReference type="NCBI Taxonomy" id="46680"/>
    <lineage>
        <taxon>Bacteria</taxon>
        <taxon>Pseudomonadati</taxon>
        <taxon>Pseudomonadota</taxon>
        <taxon>Gammaproteobacteria</taxon>
        <taxon>Pseudomonadales</taxon>
        <taxon>Pseudomonadaceae</taxon>
        <taxon>Pseudomonas</taxon>
    </lineage>
</organism>
<reference evidence="2 3" key="1">
    <citation type="submission" date="2020-11" db="EMBL/GenBank/DDBJ databases">
        <title>Enhanced detection system for hospital associated transmission using whole genome sequencing surveillance.</title>
        <authorList>
            <person name="Harrison L.H."/>
            <person name="Van Tyne D."/>
            <person name="Marsh J.W."/>
            <person name="Griffith M.P."/>
            <person name="Snyder D.J."/>
            <person name="Cooper V.S."/>
            <person name="Mustapha M."/>
        </authorList>
    </citation>
    <scope>NUCLEOTIDE SEQUENCE [LARGE SCALE GENOMIC DNA]</scope>
    <source>
        <strain evidence="2 3">PSA00705</strain>
    </source>
</reference>
<name>A0ABS0KEL7_PSENT</name>
<accession>A0ABS0KEL7</accession>
<dbReference type="Proteomes" id="UP000608450">
    <property type="component" value="Unassembled WGS sequence"/>
</dbReference>
<keyword evidence="1" id="KW-0812">Transmembrane</keyword>
<evidence type="ECO:0000313" key="2">
    <source>
        <dbReference type="EMBL" id="MBG6286513.1"/>
    </source>
</evidence>
<feature type="transmembrane region" description="Helical" evidence="1">
    <location>
        <begin position="20"/>
        <end position="43"/>
    </location>
</feature>
<dbReference type="EMBL" id="JADTFC010000005">
    <property type="protein sequence ID" value="MBG6286513.1"/>
    <property type="molecule type" value="Genomic_DNA"/>
</dbReference>
<evidence type="ECO:0000256" key="1">
    <source>
        <dbReference type="SAM" id="Phobius"/>
    </source>
</evidence>
<sequence length="114" mass="12713">MEGNQQNSSATAPMSLSRAWLGYAMGWIALLGVWLLGAAFQWLTGYGGWAFLSLVCGYVVIGAVLSRKLLARLIEWHPVNATLANVSSTKLRMMLLWPITYPILFFQLTVDRHL</sequence>
<gene>
    <name evidence="2" type="ORF">I5I61_03570</name>
</gene>